<organism evidence="4 5">
    <name type="scientific">Datura stramonium</name>
    <name type="common">Jimsonweed</name>
    <name type="synonym">Common thornapple</name>
    <dbReference type="NCBI Taxonomy" id="4076"/>
    <lineage>
        <taxon>Eukaryota</taxon>
        <taxon>Viridiplantae</taxon>
        <taxon>Streptophyta</taxon>
        <taxon>Embryophyta</taxon>
        <taxon>Tracheophyta</taxon>
        <taxon>Spermatophyta</taxon>
        <taxon>Magnoliopsida</taxon>
        <taxon>eudicotyledons</taxon>
        <taxon>Gunneridae</taxon>
        <taxon>Pentapetalae</taxon>
        <taxon>asterids</taxon>
        <taxon>lamiids</taxon>
        <taxon>Solanales</taxon>
        <taxon>Solanaceae</taxon>
        <taxon>Solanoideae</taxon>
        <taxon>Datureae</taxon>
        <taxon>Datura</taxon>
    </lineage>
</organism>
<reference evidence="4 5" key="1">
    <citation type="journal article" date="2021" name="BMC Genomics">
        <title>Datura genome reveals duplications of psychoactive alkaloid biosynthetic genes and high mutation rate following tissue culture.</title>
        <authorList>
            <person name="Rajewski A."/>
            <person name="Carter-House D."/>
            <person name="Stajich J."/>
            <person name="Litt A."/>
        </authorList>
    </citation>
    <scope>NUCLEOTIDE SEQUENCE [LARGE SCALE GENOMIC DNA]</scope>
    <source>
        <strain evidence="4">AR-01</strain>
    </source>
</reference>
<dbReference type="CDD" id="cd03784">
    <property type="entry name" value="GT1_Gtf-like"/>
    <property type="match status" value="1"/>
</dbReference>
<comment type="caution">
    <text evidence="4">The sequence shown here is derived from an EMBL/GenBank/DDBJ whole genome shotgun (WGS) entry which is preliminary data.</text>
</comment>
<protein>
    <submittedName>
        <fullName evidence="4">Uncharacterized protein</fullName>
    </submittedName>
</protein>
<evidence type="ECO:0000256" key="2">
    <source>
        <dbReference type="ARBA" id="ARBA00022679"/>
    </source>
</evidence>
<dbReference type="SUPFAM" id="SSF53756">
    <property type="entry name" value="UDP-Glycosyltransferase/glycogen phosphorylase"/>
    <property type="match status" value="1"/>
</dbReference>
<name>A0ABS8W1S2_DATST</name>
<accession>A0ABS8W1S2</accession>
<dbReference type="PANTHER" id="PTHR48047:SF150">
    <property type="entry name" value="SOLANIDINE UDP-GLUCOSE GLUCOSYLTRANSFERASE 1"/>
    <property type="match status" value="1"/>
</dbReference>
<evidence type="ECO:0000256" key="3">
    <source>
        <dbReference type="SAM" id="Phobius"/>
    </source>
</evidence>
<sequence>MRAEDDGKASIAVTALLHVLFLPYFATGHIILPVNAARLFAHRVVNVSILTTHHNASLFRSSIDGDDTRSIISVHTLRFPSEKPMEDKIREIRPGLYLSGYVVFGPSISPWSSTSPGSCSTSPATYDLKKSPAERFLTAGNEVPTSPRLRRSKLWHRSRHLLRARTSCADYYQKMKNNQIKELVDAADEYNSCAVVEWLNEQKHKSVLYVSFGSSVRFPEDQLTEIAKALEASEPSLFIWVVRKDQSAQTTWLPDGFEERAKKKGVIIRGWAPQLTILDHSAVGGFMSHCGWNSVLEAIVAGAVADGPVFAEQFYNEKLVEVMGLGGKGAEVVTRKALMCWSPMLGSEKTLQQRINLWVKGKSEN</sequence>
<keyword evidence="3" id="KW-0812">Transmembrane</keyword>
<evidence type="ECO:0000313" key="4">
    <source>
        <dbReference type="EMBL" id="MCE2054886.1"/>
    </source>
</evidence>
<dbReference type="Proteomes" id="UP000823775">
    <property type="component" value="Unassembled WGS sequence"/>
</dbReference>
<evidence type="ECO:0000256" key="1">
    <source>
        <dbReference type="ARBA" id="ARBA00009995"/>
    </source>
</evidence>
<keyword evidence="3" id="KW-1133">Transmembrane helix</keyword>
<dbReference type="Gene3D" id="3.40.50.2000">
    <property type="entry name" value="Glycogen Phosphorylase B"/>
    <property type="match status" value="2"/>
</dbReference>
<keyword evidence="2" id="KW-0808">Transferase</keyword>
<dbReference type="InterPro" id="IPR002213">
    <property type="entry name" value="UDP_glucos_trans"/>
</dbReference>
<proteinExistence type="inferred from homology"/>
<comment type="similarity">
    <text evidence="1">Belongs to the UDP-glycosyltransferase family.</text>
</comment>
<keyword evidence="5" id="KW-1185">Reference proteome</keyword>
<dbReference type="EMBL" id="JACEIK010006002">
    <property type="protein sequence ID" value="MCE2054886.1"/>
    <property type="molecule type" value="Genomic_DNA"/>
</dbReference>
<dbReference type="PANTHER" id="PTHR48047">
    <property type="entry name" value="GLYCOSYLTRANSFERASE"/>
    <property type="match status" value="1"/>
</dbReference>
<dbReference type="Pfam" id="PF00201">
    <property type="entry name" value="UDPGT"/>
    <property type="match status" value="1"/>
</dbReference>
<gene>
    <name evidence="4" type="ORF">HAX54_041590</name>
</gene>
<evidence type="ECO:0000313" key="5">
    <source>
        <dbReference type="Proteomes" id="UP000823775"/>
    </source>
</evidence>
<feature type="transmembrane region" description="Helical" evidence="3">
    <location>
        <begin position="12"/>
        <end position="32"/>
    </location>
</feature>
<keyword evidence="3" id="KW-0472">Membrane</keyword>